<evidence type="ECO:0000313" key="8">
    <source>
        <dbReference type="Proteomes" id="UP000782880"/>
    </source>
</evidence>
<dbReference type="Gene3D" id="2.40.100.10">
    <property type="entry name" value="Cyclophilin-like"/>
    <property type="match status" value="1"/>
</dbReference>
<comment type="function">
    <text evidence="1 5">PPIases accelerate the folding of proteins. It catalyzes the cis-trans isomerization of proline imidic peptide bonds in oligopeptides.</text>
</comment>
<evidence type="ECO:0000313" key="7">
    <source>
        <dbReference type="EMBL" id="HJG27225.1"/>
    </source>
</evidence>
<dbReference type="InterPro" id="IPR002130">
    <property type="entry name" value="Cyclophilin-type_PPIase_dom"/>
</dbReference>
<dbReference type="Proteomes" id="UP000782880">
    <property type="component" value="Unassembled WGS sequence"/>
</dbReference>
<dbReference type="SUPFAM" id="SSF50891">
    <property type="entry name" value="Cyclophilin-like"/>
    <property type="match status" value="1"/>
</dbReference>
<dbReference type="GO" id="GO:0003755">
    <property type="term" value="F:peptidyl-prolyl cis-trans isomerase activity"/>
    <property type="evidence" value="ECO:0007669"/>
    <property type="project" value="UniProtKB-UniRule"/>
</dbReference>
<evidence type="ECO:0000259" key="6">
    <source>
        <dbReference type="PROSITE" id="PS50072"/>
    </source>
</evidence>
<evidence type="ECO:0000256" key="5">
    <source>
        <dbReference type="RuleBase" id="RU363019"/>
    </source>
</evidence>
<dbReference type="PIRSF" id="PIRSF001467">
    <property type="entry name" value="Peptidylpro_ismrse"/>
    <property type="match status" value="1"/>
</dbReference>
<evidence type="ECO:0000256" key="4">
    <source>
        <dbReference type="ARBA" id="ARBA00023235"/>
    </source>
</evidence>
<gene>
    <name evidence="7" type="ORF">K8V20_01055</name>
</gene>
<protein>
    <recommendedName>
        <fullName evidence="5">Peptidyl-prolyl cis-trans isomerase</fullName>
        <shortName evidence="5">PPIase</shortName>
        <ecNumber evidence="5">5.2.1.8</ecNumber>
    </recommendedName>
</protein>
<proteinExistence type="inferred from homology"/>
<evidence type="ECO:0000256" key="3">
    <source>
        <dbReference type="ARBA" id="ARBA00023110"/>
    </source>
</evidence>
<organism evidence="7 8">
    <name type="scientific">Subdoligranulum variabile</name>
    <dbReference type="NCBI Taxonomy" id="214851"/>
    <lineage>
        <taxon>Bacteria</taxon>
        <taxon>Bacillati</taxon>
        <taxon>Bacillota</taxon>
        <taxon>Clostridia</taxon>
        <taxon>Eubacteriales</taxon>
        <taxon>Oscillospiraceae</taxon>
        <taxon>Subdoligranulum</taxon>
    </lineage>
</organism>
<sequence>MIRITMQNGKTIDIELNPAVAPITCENFEKLVKQGFYNGLTFHRVIPGFMIQGGCPLGNGTGGPGWHIKGEFARNGVANDLKHTRGVISMARAMDPNSAGSQFFIMHQDAPHLDGDYAAFGKVVSGMDVVDEIAAVETDWNDKPRTPVVMEKVEII</sequence>
<name>A0A921IJI8_9FIRM</name>
<dbReference type="CDD" id="cd00317">
    <property type="entry name" value="cyclophilin"/>
    <property type="match status" value="1"/>
</dbReference>
<keyword evidence="3 5" id="KW-0697">Rotamase</keyword>
<reference evidence="7" key="1">
    <citation type="journal article" date="2021" name="PeerJ">
        <title>Extensive microbial diversity within the chicken gut microbiome revealed by metagenomics and culture.</title>
        <authorList>
            <person name="Gilroy R."/>
            <person name="Ravi A."/>
            <person name="Getino M."/>
            <person name="Pursley I."/>
            <person name="Horton D.L."/>
            <person name="Alikhan N.F."/>
            <person name="Baker D."/>
            <person name="Gharbi K."/>
            <person name="Hall N."/>
            <person name="Watson M."/>
            <person name="Adriaenssens E.M."/>
            <person name="Foster-Nyarko E."/>
            <person name="Jarju S."/>
            <person name="Secka A."/>
            <person name="Antonio M."/>
            <person name="Oren A."/>
            <person name="Chaudhuri R.R."/>
            <person name="La Ragione R."/>
            <person name="Hildebrand F."/>
            <person name="Pallen M.J."/>
        </authorList>
    </citation>
    <scope>NUCLEOTIDE SEQUENCE</scope>
    <source>
        <strain evidence="7">ChiBcec21-2208</strain>
    </source>
</reference>
<dbReference type="GO" id="GO:0006457">
    <property type="term" value="P:protein folding"/>
    <property type="evidence" value="ECO:0007669"/>
    <property type="project" value="InterPro"/>
</dbReference>
<dbReference type="InterPro" id="IPR024936">
    <property type="entry name" value="Cyclophilin-type_PPIase"/>
</dbReference>
<dbReference type="EC" id="5.2.1.8" evidence="5"/>
<accession>A0A921IJI8</accession>
<reference evidence="7" key="2">
    <citation type="submission" date="2021-09" db="EMBL/GenBank/DDBJ databases">
        <authorList>
            <person name="Gilroy R."/>
        </authorList>
    </citation>
    <scope>NUCLEOTIDE SEQUENCE</scope>
    <source>
        <strain evidence="7">ChiBcec21-2208</strain>
    </source>
</reference>
<dbReference type="PANTHER" id="PTHR45625">
    <property type="entry name" value="PEPTIDYL-PROLYL CIS-TRANS ISOMERASE-RELATED"/>
    <property type="match status" value="1"/>
</dbReference>
<dbReference type="PANTHER" id="PTHR45625:SF4">
    <property type="entry name" value="PEPTIDYLPROLYL ISOMERASE DOMAIN AND WD REPEAT-CONTAINING PROTEIN 1"/>
    <property type="match status" value="1"/>
</dbReference>
<keyword evidence="4 5" id="KW-0413">Isomerase</keyword>
<comment type="caution">
    <text evidence="7">The sequence shown here is derived from an EMBL/GenBank/DDBJ whole genome shotgun (WGS) entry which is preliminary data.</text>
</comment>
<dbReference type="PROSITE" id="PS50072">
    <property type="entry name" value="CSA_PPIASE_2"/>
    <property type="match status" value="1"/>
</dbReference>
<dbReference type="PROSITE" id="PS00170">
    <property type="entry name" value="CSA_PPIASE_1"/>
    <property type="match status" value="1"/>
</dbReference>
<dbReference type="InterPro" id="IPR029000">
    <property type="entry name" value="Cyclophilin-like_dom_sf"/>
</dbReference>
<evidence type="ECO:0000256" key="1">
    <source>
        <dbReference type="ARBA" id="ARBA00002388"/>
    </source>
</evidence>
<dbReference type="AlphaFoldDB" id="A0A921IJI8"/>
<dbReference type="PRINTS" id="PR00153">
    <property type="entry name" value="CSAPPISMRASE"/>
</dbReference>
<evidence type="ECO:0000256" key="2">
    <source>
        <dbReference type="ARBA" id="ARBA00007365"/>
    </source>
</evidence>
<dbReference type="Pfam" id="PF00160">
    <property type="entry name" value="Pro_isomerase"/>
    <property type="match status" value="1"/>
</dbReference>
<comment type="catalytic activity">
    <reaction evidence="5">
        <text>[protein]-peptidylproline (omega=180) = [protein]-peptidylproline (omega=0)</text>
        <dbReference type="Rhea" id="RHEA:16237"/>
        <dbReference type="Rhea" id="RHEA-COMP:10747"/>
        <dbReference type="Rhea" id="RHEA-COMP:10748"/>
        <dbReference type="ChEBI" id="CHEBI:83833"/>
        <dbReference type="ChEBI" id="CHEBI:83834"/>
        <dbReference type="EC" id="5.2.1.8"/>
    </reaction>
</comment>
<feature type="domain" description="PPIase cyclophilin-type" evidence="6">
    <location>
        <begin position="1"/>
        <end position="155"/>
    </location>
</feature>
<dbReference type="InterPro" id="IPR020892">
    <property type="entry name" value="Cyclophilin-type_PPIase_CS"/>
</dbReference>
<dbReference type="EMBL" id="DYVE01000033">
    <property type="protein sequence ID" value="HJG27225.1"/>
    <property type="molecule type" value="Genomic_DNA"/>
</dbReference>
<dbReference type="InterPro" id="IPR044666">
    <property type="entry name" value="Cyclophilin_A-like"/>
</dbReference>
<comment type="similarity">
    <text evidence="2 5">Belongs to the cyclophilin-type PPIase family.</text>
</comment>